<protein>
    <submittedName>
        <fullName evidence="1">Uncharacterized protein</fullName>
    </submittedName>
</protein>
<dbReference type="Proteomes" id="UP000247150">
    <property type="component" value="Unassembled WGS sequence"/>
</dbReference>
<accession>A0A2V2ZSG0</accession>
<name>A0A2V2ZSG0_9BACI</name>
<evidence type="ECO:0000313" key="1">
    <source>
        <dbReference type="EMBL" id="PWW26610.1"/>
    </source>
</evidence>
<comment type="caution">
    <text evidence="1">The sequence shown here is derived from an EMBL/GenBank/DDBJ whole genome shotgun (WGS) entry which is preliminary data.</text>
</comment>
<dbReference type="OrthoDB" id="2914487at2"/>
<sequence>MKKEKIQPHCVVCLIPFKRTDQVHTDTFGTQIQHAKCFMFKPEFIKDTGTYEEVVNKYPNYKKSFIVSDNPVTDLSLVAAHKLRK</sequence>
<dbReference type="RefSeq" id="WP_110066188.1">
    <property type="nucleotide sequence ID" value="NZ_QGTW01000010.1"/>
</dbReference>
<gene>
    <name evidence="1" type="ORF">DFO73_110184</name>
</gene>
<proteinExistence type="predicted"/>
<reference evidence="1 2" key="1">
    <citation type="submission" date="2018-05" db="EMBL/GenBank/DDBJ databases">
        <title>Freshwater and sediment microbial communities from various areas in North America, analyzing microbe dynamics in response to fracking.</title>
        <authorList>
            <person name="Lamendella R."/>
        </authorList>
    </citation>
    <scope>NUCLEOTIDE SEQUENCE [LARGE SCALE GENOMIC DNA]</scope>
    <source>
        <strain evidence="1 2">15_TX</strain>
    </source>
</reference>
<dbReference type="EMBL" id="QGTW01000010">
    <property type="protein sequence ID" value="PWW26610.1"/>
    <property type="molecule type" value="Genomic_DNA"/>
</dbReference>
<evidence type="ECO:0000313" key="2">
    <source>
        <dbReference type="Proteomes" id="UP000247150"/>
    </source>
</evidence>
<dbReference type="AlphaFoldDB" id="A0A2V2ZSG0"/>
<organism evidence="1 2">
    <name type="scientific">Cytobacillus oceanisediminis</name>
    <dbReference type="NCBI Taxonomy" id="665099"/>
    <lineage>
        <taxon>Bacteria</taxon>
        <taxon>Bacillati</taxon>
        <taxon>Bacillota</taxon>
        <taxon>Bacilli</taxon>
        <taxon>Bacillales</taxon>
        <taxon>Bacillaceae</taxon>
        <taxon>Cytobacillus</taxon>
    </lineage>
</organism>